<dbReference type="GO" id="GO:0046872">
    <property type="term" value="F:metal ion binding"/>
    <property type="evidence" value="ECO:0007669"/>
    <property type="project" value="UniProtKB-KW"/>
</dbReference>
<evidence type="ECO:0000313" key="9">
    <source>
        <dbReference type="EMBL" id="MCA9727102.1"/>
    </source>
</evidence>
<evidence type="ECO:0000256" key="2">
    <source>
        <dbReference type="ARBA" id="ARBA00022670"/>
    </source>
</evidence>
<keyword evidence="3" id="KW-0479">Metal-binding</keyword>
<comment type="caution">
    <text evidence="9">The sequence shown here is derived from an EMBL/GenBank/DDBJ whole genome shotgun (WGS) entry which is preliminary data.</text>
</comment>
<evidence type="ECO:0000313" key="10">
    <source>
        <dbReference type="Proteomes" id="UP000697710"/>
    </source>
</evidence>
<evidence type="ECO:0000256" key="4">
    <source>
        <dbReference type="ARBA" id="ARBA00022801"/>
    </source>
</evidence>
<name>A0A956LYS8_UNCEI</name>
<dbReference type="PANTHER" id="PTHR21666">
    <property type="entry name" value="PEPTIDASE-RELATED"/>
    <property type="match status" value="1"/>
</dbReference>
<comment type="cofactor">
    <cofactor evidence="1">
        <name>Zn(2+)</name>
        <dbReference type="ChEBI" id="CHEBI:29105"/>
    </cofactor>
</comment>
<dbReference type="Gene3D" id="2.70.70.10">
    <property type="entry name" value="Glucose Permease (Domain IIA)"/>
    <property type="match status" value="1"/>
</dbReference>
<evidence type="ECO:0000256" key="6">
    <source>
        <dbReference type="ARBA" id="ARBA00023049"/>
    </source>
</evidence>
<dbReference type="GO" id="GO:0006508">
    <property type="term" value="P:proteolysis"/>
    <property type="evidence" value="ECO:0007669"/>
    <property type="project" value="UniProtKB-KW"/>
</dbReference>
<keyword evidence="7" id="KW-0472">Membrane</keyword>
<keyword evidence="2" id="KW-0645">Protease</keyword>
<dbReference type="SUPFAM" id="SSF51261">
    <property type="entry name" value="Duplicated hybrid motif"/>
    <property type="match status" value="1"/>
</dbReference>
<dbReference type="GO" id="GO:0004222">
    <property type="term" value="F:metalloendopeptidase activity"/>
    <property type="evidence" value="ECO:0007669"/>
    <property type="project" value="TreeGrafter"/>
</dbReference>
<organism evidence="9 10">
    <name type="scientific">Eiseniibacteriota bacterium</name>
    <dbReference type="NCBI Taxonomy" id="2212470"/>
    <lineage>
        <taxon>Bacteria</taxon>
        <taxon>Candidatus Eiseniibacteriota</taxon>
    </lineage>
</organism>
<dbReference type="CDD" id="cd12797">
    <property type="entry name" value="M23_peptidase"/>
    <property type="match status" value="1"/>
</dbReference>
<evidence type="ECO:0000256" key="3">
    <source>
        <dbReference type="ARBA" id="ARBA00022723"/>
    </source>
</evidence>
<keyword evidence="6" id="KW-0482">Metalloprotease</keyword>
<protein>
    <submittedName>
        <fullName evidence="9">M23 family metallopeptidase</fullName>
    </submittedName>
</protein>
<reference evidence="9" key="2">
    <citation type="journal article" date="2021" name="Microbiome">
        <title>Successional dynamics and alternative stable states in a saline activated sludge microbial community over 9 years.</title>
        <authorList>
            <person name="Wang Y."/>
            <person name="Ye J."/>
            <person name="Ju F."/>
            <person name="Liu L."/>
            <person name="Boyd J.A."/>
            <person name="Deng Y."/>
            <person name="Parks D.H."/>
            <person name="Jiang X."/>
            <person name="Yin X."/>
            <person name="Woodcroft B.J."/>
            <person name="Tyson G.W."/>
            <person name="Hugenholtz P."/>
            <person name="Polz M.F."/>
            <person name="Zhang T."/>
        </authorList>
    </citation>
    <scope>NUCLEOTIDE SEQUENCE</scope>
    <source>
        <strain evidence="9">HKST-UBA01</strain>
    </source>
</reference>
<feature type="transmembrane region" description="Helical" evidence="7">
    <location>
        <begin position="12"/>
        <end position="33"/>
    </location>
</feature>
<keyword evidence="7" id="KW-0812">Transmembrane</keyword>
<dbReference type="EMBL" id="JAGQHR010000109">
    <property type="protein sequence ID" value="MCA9727102.1"/>
    <property type="molecule type" value="Genomic_DNA"/>
</dbReference>
<evidence type="ECO:0000259" key="8">
    <source>
        <dbReference type="Pfam" id="PF01551"/>
    </source>
</evidence>
<reference evidence="9" key="1">
    <citation type="submission" date="2020-04" db="EMBL/GenBank/DDBJ databases">
        <authorList>
            <person name="Zhang T."/>
        </authorList>
    </citation>
    <scope>NUCLEOTIDE SEQUENCE</scope>
    <source>
        <strain evidence="9">HKST-UBA01</strain>
    </source>
</reference>
<dbReference type="AlphaFoldDB" id="A0A956LYS8"/>
<accession>A0A956LYS8</accession>
<evidence type="ECO:0000256" key="5">
    <source>
        <dbReference type="ARBA" id="ARBA00022833"/>
    </source>
</evidence>
<dbReference type="Gene3D" id="3.10.450.350">
    <property type="match status" value="2"/>
</dbReference>
<keyword evidence="4" id="KW-0378">Hydrolase</keyword>
<feature type="domain" description="M23ase beta-sheet core" evidence="8">
    <location>
        <begin position="285"/>
        <end position="381"/>
    </location>
</feature>
<sequence length="446" mass="49213">MIELPNRKHRDRWVTTAVLVALFVVGLGVGRAFRSEAPEPAEVVVDTATASGVERFSAVNDTIRRGDTLTSVLLRQRVEVQEIGRILERIRSDDLFSPRALRPGQFVTVSRDDYGMFRGLQITLSPEEIYRFDLEGDSLLASRVDVDETVRLRKFEGHIVSSFDEAVRRAGGDYRLTLKVADVLAYDVDFFTDVREGDWFSLLVEEKFIGGEFLDYGEVVYASYAGERAQTEAIAYRWNGGTDGGHYTPAGNALRKAFLRSPLNYRRISSHFGRRLHPMSHVYKHHSGIDYAADAGTPVVALGDGTVEFCGWKGGYGKTVILKHGSTVETLYGHFKGFAPGLRRGARVRQGDLVGYVGSTGNATGPHLHFEVIDHGRKIDPAGFQARNQPAEPIPDSERAAFRQLAEQVRGLEQNLVAGQIVGIETLVPAQAQLALADPEAVGSLR</sequence>
<evidence type="ECO:0000256" key="1">
    <source>
        <dbReference type="ARBA" id="ARBA00001947"/>
    </source>
</evidence>
<keyword evidence="7" id="KW-1133">Transmembrane helix</keyword>
<proteinExistence type="predicted"/>
<dbReference type="InterPro" id="IPR016047">
    <property type="entry name" value="M23ase_b-sheet_dom"/>
</dbReference>
<dbReference type="InterPro" id="IPR050570">
    <property type="entry name" value="Cell_wall_metabolism_enzyme"/>
</dbReference>
<dbReference type="Pfam" id="PF01551">
    <property type="entry name" value="Peptidase_M23"/>
    <property type="match status" value="1"/>
</dbReference>
<keyword evidence="5" id="KW-0862">Zinc</keyword>
<dbReference type="Proteomes" id="UP000697710">
    <property type="component" value="Unassembled WGS sequence"/>
</dbReference>
<dbReference type="InterPro" id="IPR011055">
    <property type="entry name" value="Dup_hybrid_motif"/>
</dbReference>
<gene>
    <name evidence="9" type="ORF">KC729_05410</name>
</gene>
<dbReference type="PANTHER" id="PTHR21666:SF288">
    <property type="entry name" value="CELL DIVISION PROTEIN YTFB"/>
    <property type="match status" value="1"/>
</dbReference>
<evidence type="ECO:0000256" key="7">
    <source>
        <dbReference type="SAM" id="Phobius"/>
    </source>
</evidence>